<dbReference type="PANTHER" id="PTHR11879:SF55">
    <property type="entry name" value="GLUTAMATE OXALOACETATE TRANSAMINASE 1, ISOFORM B"/>
    <property type="match status" value="1"/>
</dbReference>
<comment type="miscellaneous">
    <text evidence="7">In eukaryotes there are cytoplasmic, mitochondrial and chloroplastic isozymes.</text>
</comment>
<evidence type="ECO:0000256" key="6">
    <source>
        <dbReference type="ARBA" id="ARBA00022898"/>
    </source>
</evidence>
<comment type="catalytic activity">
    <reaction evidence="7">
        <text>L-aspartate + 2-oxoglutarate = oxaloacetate + L-glutamate</text>
        <dbReference type="Rhea" id="RHEA:21824"/>
        <dbReference type="ChEBI" id="CHEBI:16452"/>
        <dbReference type="ChEBI" id="CHEBI:16810"/>
        <dbReference type="ChEBI" id="CHEBI:29985"/>
        <dbReference type="ChEBI" id="CHEBI:29991"/>
        <dbReference type="EC" id="2.6.1.1"/>
    </reaction>
</comment>
<evidence type="ECO:0000259" key="8">
    <source>
        <dbReference type="Pfam" id="PF00155"/>
    </source>
</evidence>
<evidence type="ECO:0000313" key="9">
    <source>
        <dbReference type="EMBL" id="UYV78955.1"/>
    </source>
</evidence>
<gene>
    <name evidence="9" type="ORF">LAZ67_17000491</name>
</gene>
<keyword evidence="5 7" id="KW-0808">Transferase</keyword>
<evidence type="ECO:0000256" key="7">
    <source>
        <dbReference type="RuleBase" id="RU000480"/>
    </source>
</evidence>
<comment type="subunit">
    <text evidence="3 7">Homodimer.</text>
</comment>
<name>A0ABY6LCQ9_9ARAC</name>
<keyword evidence="10" id="KW-1185">Reference proteome</keyword>
<reference evidence="9 10" key="1">
    <citation type="submission" date="2022-01" db="EMBL/GenBank/DDBJ databases">
        <title>A chromosomal length assembly of Cordylochernes scorpioides.</title>
        <authorList>
            <person name="Zeh D."/>
            <person name="Zeh J."/>
        </authorList>
    </citation>
    <scope>NUCLEOTIDE SEQUENCE [LARGE SCALE GENOMIC DNA]</scope>
    <source>
        <strain evidence="9">IN4F17</strain>
        <tissue evidence="9">Whole Body</tissue>
    </source>
</reference>
<keyword evidence="4 7" id="KW-0032">Aminotransferase</keyword>
<dbReference type="InterPro" id="IPR015422">
    <property type="entry name" value="PyrdxlP-dep_Trfase_small"/>
</dbReference>
<dbReference type="InterPro" id="IPR015421">
    <property type="entry name" value="PyrdxlP-dep_Trfase_major"/>
</dbReference>
<dbReference type="PANTHER" id="PTHR11879">
    <property type="entry name" value="ASPARTATE AMINOTRANSFERASE"/>
    <property type="match status" value="1"/>
</dbReference>
<dbReference type="SUPFAM" id="SSF53383">
    <property type="entry name" value="PLP-dependent transferases"/>
    <property type="match status" value="1"/>
</dbReference>
<feature type="domain" description="Aminotransferase class I/classII large" evidence="8">
    <location>
        <begin position="5"/>
        <end position="217"/>
    </location>
</feature>
<comment type="similarity">
    <text evidence="2">Belongs to the class-I pyridoxal-phosphate-dependent aminotransferase family.</text>
</comment>
<proteinExistence type="inferred from homology"/>
<dbReference type="EMBL" id="CP092879">
    <property type="protein sequence ID" value="UYV78955.1"/>
    <property type="molecule type" value="Genomic_DNA"/>
</dbReference>
<dbReference type="PROSITE" id="PS00105">
    <property type="entry name" value="AA_TRANSFER_CLASS_1"/>
    <property type="match status" value="1"/>
</dbReference>
<evidence type="ECO:0000256" key="2">
    <source>
        <dbReference type="ARBA" id="ARBA00007441"/>
    </source>
</evidence>
<keyword evidence="6" id="KW-0663">Pyridoxal phosphate</keyword>
<protein>
    <recommendedName>
        <fullName evidence="7">Aspartate aminotransferase</fullName>
        <ecNumber evidence="7">2.6.1.1</ecNumber>
    </recommendedName>
</protein>
<dbReference type="InterPro" id="IPR004839">
    <property type="entry name" value="Aminotransferase_I/II_large"/>
</dbReference>
<dbReference type="InterPro" id="IPR015424">
    <property type="entry name" value="PyrdxlP-dep_Trfase"/>
</dbReference>
<evidence type="ECO:0000256" key="3">
    <source>
        <dbReference type="ARBA" id="ARBA00011738"/>
    </source>
</evidence>
<sequence length="228" mass="25758">MLQDLQERKLMPFFDCAYQGFATGDLVKDSWAVRYFVEEGFEVICSQSFAKNFGLYNERIGNLTMVFRDTNTIPAAKSQLTLLVRGNYSNPPAHGARIVHLVLTTPELFSKWLVLSYHSGTPGAVEGGLCRKEHIVEMSERIKEMRQGLRSRLENWKLLEPGITLPHRLACSPTLGSPVKEQVKHLVDHYHIYLPKDGRISLCGLNHKNLDYVADAFASTIRLLPNTG</sequence>
<evidence type="ECO:0000256" key="4">
    <source>
        <dbReference type="ARBA" id="ARBA00022576"/>
    </source>
</evidence>
<dbReference type="InterPro" id="IPR004838">
    <property type="entry name" value="NHTrfase_class1_PyrdxlP-BS"/>
</dbReference>
<organism evidence="9 10">
    <name type="scientific">Cordylochernes scorpioides</name>
    <dbReference type="NCBI Taxonomy" id="51811"/>
    <lineage>
        <taxon>Eukaryota</taxon>
        <taxon>Metazoa</taxon>
        <taxon>Ecdysozoa</taxon>
        <taxon>Arthropoda</taxon>
        <taxon>Chelicerata</taxon>
        <taxon>Arachnida</taxon>
        <taxon>Pseudoscorpiones</taxon>
        <taxon>Cheliferoidea</taxon>
        <taxon>Chernetidae</taxon>
        <taxon>Cordylochernes</taxon>
    </lineage>
</organism>
<dbReference type="Pfam" id="PF00155">
    <property type="entry name" value="Aminotran_1_2"/>
    <property type="match status" value="1"/>
</dbReference>
<dbReference type="Proteomes" id="UP001235939">
    <property type="component" value="Chromosome 17"/>
</dbReference>
<dbReference type="PRINTS" id="PR00799">
    <property type="entry name" value="TRANSAMINASE"/>
</dbReference>
<dbReference type="EC" id="2.6.1.1" evidence="7"/>
<comment type="cofactor">
    <cofactor evidence="1">
        <name>pyridoxal 5'-phosphate</name>
        <dbReference type="ChEBI" id="CHEBI:597326"/>
    </cofactor>
</comment>
<evidence type="ECO:0000313" key="10">
    <source>
        <dbReference type="Proteomes" id="UP001235939"/>
    </source>
</evidence>
<dbReference type="Gene3D" id="3.90.1150.10">
    <property type="entry name" value="Aspartate Aminotransferase, domain 1"/>
    <property type="match status" value="1"/>
</dbReference>
<evidence type="ECO:0000256" key="1">
    <source>
        <dbReference type="ARBA" id="ARBA00001933"/>
    </source>
</evidence>
<evidence type="ECO:0000256" key="5">
    <source>
        <dbReference type="ARBA" id="ARBA00022679"/>
    </source>
</evidence>
<dbReference type="InterPro" id="IPR000796">
    <property type="entry name" value="Asp_trans"/>
</dbReference>
<dbReference type="Gene3D" id="3.40.640.10">
    <property type="entry name" value="Type I PLP-dependent aspartate aminotransferase-like (Major domain)"/>
    <property type="match status" value="1"/>
</dbReference>
<accession>A0ABY6LCQ9</accession>